<accession>A0AAC8YYE6</accession>
<reference evidence="3" key="1">
    <citation type="submission" date="2015-11" db="EMBL/GenBank/DDBJ databases">
        <title>Complete genome sequence of a polyethylene-glycol degrader Sphingopyxis macrogoltabida 203N (NBRC 111659).</title>
        <authorList>
            <person name="Yoshiyuki O."/>
            <person name="Shouta N."/>
            <person name="Nagata Y."/>
            <person name="Numata M."/>
            <person name="Tsuchikane K."/>
            <person name="Hosoyama A."/>
            <person name="Yamazoe A."/>
            <person name="Tsuda M."/>
            <person name="Fujita N."/>
            <person name="Kawai F."/>
        </authorList>
    </citation>
    <scope>NUCLEOTIDE SEQUENCE [LARGE SCALE GENOMIC DNA]</scope>
    <source>
        <strain evidence="3">203N</strain>
    </source>
</reference>
<feature type="domain" description="SnoaL-like" evidence="1">
    <location>
        <begin position="17"/>
        <end position="126"/>
    </location>
</feature>
<dbReference type="SUPFAM" id="SSF54427">
    <property type="entry name" value="NTF2-like"/>
    <property type="match status" value="1"/>
</dbReference>
<dbReference type="Gene3D" id="3.10.450.50">
    <property type="match status" value="1"/>
</dbReference>
<gene>
    <name evidence="2" type="ORF">ATM17_05550</name>
</gene>
<organism evidence="2 3">
    <name type="scientific">Sphingopyxis macrogoltabida</name>
    <name type="common">Sphingomonas macrogoltabidus</name>
    <dbReference type="NCBI Taxonomy" id="33050"/>
    <lineage>
        <taxon>Bacteria</taxon>
        <taxon>Pseudomonadati</taxon>
        <taxon>Pseudomonadota</taxon>
        <taxon>Alphaproteobacteria</taxon>
        <taxon>Sphingomonadales</taxon>
        <taxon>Sphingomonadaceae</taxon>
        <taxon>Sphingopyxis</taxon>
    </lineage>
</organism>
<reference evidence="2 3" key="2">
    <citation type="journal article" date="2016" name="Genome Announc.">
        <title>Complete Genome Sequence of Sphingopyxis macrogoltabida Strain 203N (NBRC 111659), a Polyethylene Glycol Degrader.</title>
        <authorList>
            <person name="Ohtsubo Y."/>
            <person name="Nonoyama S."/>
            <person name="Nagata Y."/>
            <person name="Numata M."/>
            <person name="Tsuchikane K."/>
            <person name="Hosoyama A."/>
            <person name="Yamazoe A."/>
            <person name="Tsuda M."/>
            <person name="Fujita N."/>
            <person name="Kawai F."/>
        </authorList>
    </citation>
    <scope>NUCLEOTIDE SEQUENCE [LARGE SCALE GENOMIC DNA]</scope>
    <source>
        <strain evidence="2 3">203N</strain>
    </source>
</reference>
<evidence type="ECO:0000313" key="2">
    <source>
        <dbReference type="EMBL" id="AMU88508.1"/>
    </source>
</evidence>
<sequence>MTRPEPAVPNQAAEILRAYYDAFNRQDTAGMLALLDDAVVHEPSQGIPREGIARFREFLEHMNRSYRETVIDPVIMTSPDGSRAAAEFMLEGQYLVTDEGLPPANRQAYRLRVGAFFELRDNWITRVSNHYNMADWIRQVEAA</sequence>
<dbReference type="Pfam" id="PF12680">
    <property type="entry name" value="SnoaL_2"/>
    <property type="match status" value="1"/>
</dbReference>
<dbReference type="RefSeq" id="WP_054725615.1">
    <property type="nucleotide sequence ID" value="NZ_CP009429.1"/>
</dbReference>
<protein>
    <recommendedName>
        <fullName evidence="1">SnoaL-like domain-containing protein</fullName>
    </recommendedName>
</protein>
<proteinExistence type="predicted"/>
<dbReference type="AlphaFoldDB" id="A0AAC8YYE6"/>
<dbReference type="KEGG" id="smaz:LH19_05620"/>
<evidence type="ECO:0000313" key="3">
    <source>
        <dbReference type="Proteomes" id="UP000076088"/>
    </source>
</evidence>
<dbReference type="InterPro" id="IPR037401">
    <property type="entry name" value="SnoaL-like"/>
</dbReference>
<dbReference type="Proteomes" id="UP000076088">
    <property type="component" value="Chromosome"/>
</dbReference>
<dbReference type="InterPro" id="IPR011721">
    <property type="entry name" value="CHP02096"/>
</dbReference>
<evidence type="ECO:0000259" key="1">
    <source>
        <dbReference type="Pfam" id="PF12680"/>
    </source>
</evidence>
<name>A0AAC8YYE6_SPHMC</name>
<dbReference type="NCBIfam" id="TIGR02096">
    <property type="entry name" value="ketosteroid isomerase-related protein"/>
    <property type="match status" value="1"/>
</dbReference>
<dbReference type="EMBL" id="CP013344">
    <property type="protein sequence ID" value="AMU88508.1"/>
    <property type="molecule type" value="Genomic_DNA"/>
</dbReference>
<dbReference type="InterPro" id="IPR032710">
    <property type="entry name" value="NTF2-like_dom_sf"/>
</dbReference>
<keyword evidence="3" id="KW-1185">Reference proteome</keyword>